<dbReference type="AlphaFoldDB" id="A0A5B1LMD5"/>
<dbReference type="EMBL" id="VUJV01000001">
    <property type="protein sequence ID" value="KAA1421248.1"/>
    <property type="molecule type" value="Genomic_DNA"/>
</dbReference>
<protein>
    <submittedName>
        <fullName evidence="1">Uncharacterized protein</fullName>
    </submittedName>
</protein>
<comment type="caution">
    <text evidence="1">The sequence shown here is derived from an EMBL/GenBank/DDBJ whole genome shotgun (WGS) entry which is preliminary data.</text>
</comment>
<organism evidence="1 2">
    <name type="scientific">Nocardioides humilatus</name>
    <dbReference type="NCBI Taxonomy" id="2607660"/>
    <lineage>
        <taxon>Bacteria</taxon>
        <taxon>Bacillati</taxon>
        <taxon>Actinomycetota</taxon>
        <taxon>Actinomycetes</taxon>
        <taxon>Propionibacteriales</taxon>
        <taxon>Nocardioidaceae</taxon>
        <taxon>Nocardioides</taxon>
    </lineage>
</organism>
<reference evidence="1 2" key="1">
    <citation type="submission" date="2019-09" db="EMBL/GenBank/DDBJ databases">
        <title>Nocardioides panacisoli sp. nov., isolated from the soil of a ginseng field.</title>
        <authorList>
            <person name="Cho C."/>
        </authorList>
    </citation>
    <scope>NUCLEOTIDE SEQUENCE [LARGE SCALE GENOMIC DNA]</scope>
    <source>
        <strain evidence="1 2">BN130099</strain>
    </source>
</reference>
<accession>A0A5B1LMD5</accession>
<name>A0A5B1LMD5_9ACTN</name>
<sequence>MTEESTDDTEFAPEPDPRIEDLRRRLSEALLEVNHGEYFRSRIHGWVAYRDDVDVVLPVGIAGRLKSPFPFDRNPGDADEMATLDAFVIAYHAAESWYRLLFALFDGSRTTTASALIAMVEMKAGAAFNKRVEHWIGLPDESLTKMLDFLFLPEEVKDEWPDEGATIEEVQEYLRLWCRHLGHFLGEWRNAYNAAKHGLAVGARPTQFTFVPNEPPMSPVELGNGPMLRTVEHAFQKDDDDNDIKINGQKVLRWFWMYRSVDPDELIARAIVTADLLDWLRAIARSRHLKEVGIWVPIRAEPKPCDLQRPTSPMKSFEADLAAFPLSPEQASEVLARLGRTEVDEEAEEGSDR</sequence>
<reference evidence="1 2" key="2">
    <citation type="submission" date="2019-09" db="EMBL/GenBank/DDBJ databases">
        <authorList>
            <person name="Jin C."/>
        </authorList>
    </citation>
    <scope>NUCLEOTIDE SEQUENCE [LARGE SCALE GENOMIC DNA]</scope>
    <source>
        <strain evidence="1 2">BN130099</strain>
    </source>
</reference>
<keyword evidence="2" id="KW-1185">Reference proteome</keyword>
<evidence type="ECO:0000313" key="2">
    <source>
        <dbReference type="Proteomes" id="UP000325003"/>
    </source>
</evidence>
<proteinExistence type="predicted"/>
<dbReference type="Proteomes" id="UP000325003">
    <property type="component" value="Unassembled WGS sequence"/>
</dbReference>
<dbReference type="RefSeq" id="WP_149726708.1">
    <property type="nucleotide sequence ID" value="NZ_VUJV01000001.1"/>
</dbReference>
<evidence type="ECO:0000313" key="1">
    <source>
        <dbReference type="EMBL" id="KAA1421248.1"/>
    </source>
</evidence>
<gene>
    <name evidence="1" type="ORF">F0U44_02750</name>
</gene>